<evidence type="ECO:0000313" key="3">
    <source>
        <dbReference type="Proteomes" id="UP000321393"/>
    </source>
</evidence>
<proteinExistence type="predicted"/>
<comment type="caution">
    <text evidence="2">The sequence shown here is derived from an EMBL/GenBank/DDBJ whole genome shotgun (WGS) entry which is preliminary data.</text>
</comment>
<dbReference type="Proteomes" id="UP000321393">
    <property type="component" value="Unassembled WGS sequence"/>
</dbReference>
<dbReference type="AlphaFoldDB" id="A0A5A7T685"/>
<feature type="region of interest" description="Disordered" evidence="1">
    <location>
        <begin position="1"/>
        <end position="55"/>
    </location>
</feature>
<protein>
    <recommendedName>
        <fullName evidence="4">Envelope-like protein</fullName>
    </recommendedName>
</protein>
<gene>
    <name evidence="2" type="ORF">E6C27_scaffold84G00870</name>
</gene>
<evidence type="ECO:0000313" key="2">
    <source>
        <dbReference type="EMBL" id="KAA0039002.1"/>
    </source>
</evidence>
<accession>A0A5A7T685</accession>
<evidence type="ECO:0000256" key="1">
    <source>
        <dbReference type="SAM" id="MobiDB-lite"/>
    </source>
</evidence>
<reference evidence="2 3" key="1">
    <citation type="submission" date="2019-08" db="EMBL/GenBank/DDBJ databases">
        <title>Draft genome sequences of two oriental melons (Cucumis melo L. var makuwa).</title>
        <authorList>
            <person name="Kwon S.-Y."/>
        </authorList>
    </citation>
    <scope>NUCLEOTIDE SEQUENCE [LARGE SCALE GENOMIC DNA]</scope>
    <source>
        <strain evidence="3">cv. SW 3</strain>
        <tissue evidence="2">Leaf</tissue>
    </source>
</reference>
<dbReference type="EMBL" id="SSTE01018486">
    <property type="protein sequence ID" value="KAA0039002.1"/>
    <property type="molecule type" value="Genomic_DNA"/>
</dbReference>
<name>A0A5A7T685_CUCMM</name>
<evidence type="ECO:0008006" key="4">
    <source>
        <dbReference type="Google" id="ProtNLM"/>
    </source>
</evidence>
<organism evidence="2 3">
    <name type="scientific">Cucumis melo var. makuwa</name>
    <name type="common">Oriental melon</name>
    <dbReference type="NCBI Taxonomy" id="1194695"/>
    <lineage>
        <taxon>Eukaryota</taxon>
        <taxon>Viridiplantae</taxon>
        <taxon>Streptophyta</taxon>
        <taxon>Embryophyta</taxon>
        <taxon>Tracheophyta</taxon>
        <taxon>Spermatophyta</taxon>
        <taxon>Magnoliopsida</taxon>
        <taxon>eudicotyledons</taxon>
        <taxon>Gunneridae</taxon>
        <taxon>Pentapetalae</taxon>
        <taxon>rosids</taxon>
        <taxon>fabids</taxon>
        <taxon>Cucurbitales</taxon>
        <taxon>Cucurbitaceae</taxon>
        <taxon>Benincaseae</taxon>
        <taxon>Cucumis</taxon>
    </lineage>
</organism>
<sequence>MGNPLDNVDDVVPVTPGDHNDEVPVADTVDPSAQQETPSVPIEPKPSRKKGQQLRRNITTKADRKKIPLNIPSVPIDGTLSSWLVNGIPAAALSVNVSAVLGTFLYRIYNDDRVDAGAFIYNQLLRHVGSFGVKLLIALPRFSSGLLLHLNAAILTTSDAPGPDPKTLSLSYRLFQGSHVPDINHDDEATDGFFVDKELASRILNSLIAESHSLATAISLLSEWRLEIDYLIRHLKTFAPSSSRGDPSTD</sequence>
<feature type="compositionally biased region" description="Low complexity" evidence="1">
    <location>
        <begin position="1"/>
        <end position="17"/>
    </location>
</feature>